<dbReference type="SUPFAM" id="SSF51445">
    <property type="entry name" value="(Trans)glycosidases"/>
    <property type="match status" value="1"/>
</dbReference>
<dbReference type="Gene3D" id="3.40.50.1700">
    <property type="entry name" value="Glycoside hydrolase family 3 C-terminal domain"/>
    <property type="match status" value="1"/>
</dbReference>
<dbReference type="Gene3D" id="3.20.20.300">
    <property type="entry name" value="Glycoside hydrolase, family 3, N-terminal domain"/>
    <property type="match status" value="1"/>
</dbReference>
<evidence type="ECO:0000256" key="5">
    <source>
        <dbReference type="ARBA" id="ARBA00022801"/>
    </source>
</evidence>
<dbReference type="InterPro" id="IPR017853">
    <property type="entry name" value="GH"/>
</dbReference>
<dbReference type="Proteomes" id="UP001155057">
    <property type="component" value="Unassembled WGS sequence"/>
</dbReference>
<accession>A0A9X2USB4</accession>
<comment type="similarity">
    <text evidence="2">Belongs to the glycosyl hydrolase 3 family.</text>
</comment>
<dbReference type="PANTHER" id="PTHR30620">
    <property type="entry name" value="PERIPLASMIC BETA-GLUCOSIDASE-RELATED"/>
    <property type="match status" value="1"/>
</dbReference>
<evidence type="ECO:0000256" key="3">
    <source>
        <dbReference type="ARBA" id="ARBA00012744"/>
    </source>
</evidence>
<name>A0A9X2USB4_9BACT</name>
<organism evidence="9 10">
    <name type="scientific">Salinibacter ruber</name>
    <dbReference type="NCBI Taxonomy" id="146919"/>
    <lineage>
        <taxon>Bacteria</taxon>
        <taxon>Pseudomonadati</taxon>
        <taxon>Rhodothermota</taxon>
        <taxon>Rhodothermia</taxon>
        <taxon>Rhodothermales</taxon>
        <taxon>Salinibacteraceae</taxon>
        <taxon>Salinibacter</taxon>
    </lineage>
</organism>
<dbReference type="GO" id="GO:0008422">
    <property type="term" value="F:beta-glucosidase activity"/>
    <property type="evidence" value="ECO:0007669"/>
    <property type="project" value="UniProtKB-EC"/>
</dbReference>
<dbReference type="InterPro" id="IPR051915">
    <property type="entry name" value="Cellulose_Degrad_GH3"/>
</dbReference>
<dbReference type="InterPro" id="IPR026891">
    <property type="entry name" value="Fn3-like"/>
</dbReference>
<feature type="region of interest" description="Disordered" evidence="7">
    <location>
        <begin position="27"/>
        <end position="61"/>
    </location>
</feature>
<dbReference type="SUPFAM" id="SSF52279">
    <property type="entry name" value="Beta-D-glucan exohydrolase, C-terminal domain"/>
    <property type="match status" value="1"/>
</dbReference>
<feature type="domain" description="Fibronectin type III-like" evidence="8">
    <location>
        <begin position="768"/>
        <end position="837"/>
    </location>
</feature>
<dbReference type="EMBL" id="JANUAE010000007">
    <property type="protein sequence ID" value="MCS3710616.1"/>
    <property type="molecule type" value="Genomic_DNA"/>
</dbReference>
<dbReference type="EC" id="3.2.1.21" evidence="3"/>
<keyword evidence="5 9" id="KW-0378">Hydrolase</keyword>
<feature type="compositionally biased region" description="Polar residues" evidence="7">
    <location>
        <begin position="27"/>
        <end position="56"/>
    </location>
</feature>
<dbReference type="InterPro" id="IPR036881">
    <property type="entry name" value="Glyco_hydro_3_C_sf"/>
</dbReference>
<dbReference type="AlphaFoldDB" id="A0A9X2USB4"/>
<evidence type="ECO:0000259" key="8">
    <source>
        <dbReference type="SMART" id="SM01217"/>
    </source>
</evidence>
<dbReference type="Pfam" id="PF14310">
    <property type="entry name" value="Fn3-like"/>
    <property type="match status" value="1"/>
</dbReference>
<dbReference type="PRINTS" id="PR00133">
    <property type="entry name" value="GLHYDRLASE3"/>
</dbReference>
<evidence type="ECO:0000256" key="2">
    <source>
        <dbReference type="ARBA" id="ARBA00005336"/>
    </source>
</evidence>
<dbReference type="PANTHER" id="PTHR30620:SF16">
    <property type="entry name" value="LYSOSOMAL BETA GLUCOSIDASE"/>
    <property type="match status" value="1"/>
</dbReference>
<evidence type="ECO:0000256" key="6">
    <source>
        <dbReference type="ARBA" id="ARBA00023295"/>
    </source>
</evidence>
<dbReference type="InterPro" id="IPR001764">
    <property type="entry name" value="Glyco_hydro_3_N"/>
</dbReference>
<dbReference type="RefSeq" id="WP_011405547.1">
    <property type="nucleotide sequence ID" value="NZ_CALTRY010000001.1"/>
</dbReference>
<dbReference type="SMART" id="SM01217">
    <property type="entry name" value="Fn3_like"/>
    <property type="match status" value="1"/>
</dbReference>
<dbReference type="FunFam" id="3.20.20.300:FF:000007">
    <property type="entry name" value="Lysosomal beta glucosidase"/>
    <property type="match status" value="1"/>
</dbReference>
<dbReference type="GO" id="GO:0009251">
    <property type="term" value="P:glucan catabolic process"/>
    <property type="evidence" value="ECO:0007669"/>
    <property type="project" value="TreeGrafter"/>
</dbReference>
<sequence length="866" mass="94340">MNVSLPTDWARFLLAASVLLAGCADTRPTTTNDTMADTSPPDTTMESDAVGQTGQQADPEGRRMALDRDVSLLKSPQPPVSASVRSSGAFAQGILDDSVTTSVENVEARVDSLLNEMTLEEKVGQMTQLTLSMVSKDPHQDNPSAIREHELSPEKLRNVVVEHHVGSILNVTGQAFSVGHWAEVIRQVQRTAMEETRLGIPILYGIDAVHGANYTREAVLFPQNQGLAATWNPALAQETAAITARDVRASGIPWNFAPVLDMGREPRWPRLYETFSEDAHLTNVMGLGMLRGYQGTDVSNASRVAGTLKHFVGYSVPESGLDRTPARISDIEMREHQLKPFRKAIDAGAKSIMINSGEVNGVPAHASSYLLQDVLREELGFEGVAVSDWLDVKKLVNVHHVADNEREATKMAVMAGMDMSMVPTDLSFYDHLVSLVRDGEVPESRINEAVRRILRLKFQTGLFEEPLRGLEQAEQVGSTRDRRVSLQAARESVTLLRNRETDQGTPLLPLSDTQDVLVTGPTAHSMQSMHNGWSYTWQGGGAAQKMFPEERPTLMEAVRERVGTDGMTYVPGATLTDPEQVDEAVAAAREADVAVVALGEGAYAETPGNLNDMALPPAQRTLLHRVADTGTPVALVLIQGRPRLLNDTADLPDAVLTAYNPGPEGGQALMEVMYGAVNPSGHLPYTYPRSSVGMRTYDRKYSENQDRQGGMSGFDPLFSFGHGLSYTRFDYSDLTVSRDSMTTGALQNGGQVEVEVTVTNAGERRGQDVAQLYLSDLVASVTPSVKELTRFAKIDLAPGERTRLSFSLRTDDFSFIGRDGEPVVEPGTFRVAVHNLSTSVDLVGDRFLTEGPNRSPEEQGTTSSLK</sequence>
<dbReference type="Pfam" id="PF01915">
    <property type="entry name" value="Glyco_hydro_3_C"/>
    <property type="match status" value="1"/>
</dbReference>
<evidence type="ECO:0000313" key="9">
    <source>
        <dbReference type="EMBL" id="MCS3710616.1"/>
    </source>
</evidence>
<evidence type="ECO:0000256" key="7">
    <source>
        <dbReference type="SAM" id="MobiDB-lite"/>
    </source>
</evidence>
<dbReference type="InterPro" id="IPR036962">
    <property type="entry name" value="Glyco_hydro_3_N_sf"/>
</dbReference>
<evidence type="ECO:0000256" key="4">
    <source>
        <dbReference type="ARBA" id="ARBA00022729"/>
    </source>
</evidence>
<reference evidence="9" key="1">
    <citation type="submission" date="2022-08" db="EMBL/GenBank/DDBJ databases">
        <title>Genomic Encyclopedia of Type Strains, Phase V (KMG-V): Genome sequencing to study the core and pangenomes of soil and plant-associated prokaryotes.</title>
        <authorList>
            <person name="Whitman W."/>
        </authorList>
    </citation>
    <scope>NUCLEOTIDE SEQUENCE</scope>
    <source>
        <strain evidence="9">SP3049</strain>
    </source>
</reference>
<evidence type="ECO:0000313" key="10">
    <source>
        <dbReference type="Proteomes" id="UP001155057"/>
    </source>
</evidence>
<dbReference type="Gene3D" id="2.60.40.10">
    <property type="entry name" value="Immunoglobulins"/>
    <property type="match status" value="1"/>
</dbReference>
<dbReference type="InterPro" id="IPR002772">
    <property type="entry name" value="Glyco_hydro_3_C"/>
</dbReference>
<proteinExistence type="inferred from homology"/>
<protein>
    <recommendedName>
        <fullName evidence="3">beta-glucosidase</fullName>
        <ecNumber evidence="3">3.2.1.21</ecNumber>
    </recommendedName>
</protein>
<keyword evidence="4" id="KW-0732">Signal</keyword>
<evidence type="ECO:0000256" key="1">
    <source>
        <dbReference type="ARBA" id="ARBA00000448"/>
    </source>
</evidence>
<keyword evidence="6 9" id="KW-0326">Glycosidase</keyword>
<comment type="catalytic activity">
    <reaction evidence="1">
        <text>Hydrolysis of terminal, non-reducing beta-D-glucosyl residues with release of beta-D-glucose.</text>
        <dbReference type="EC" id="3.2.1.21"/>
    </reaction>
</comment>
<dbReference type="Pfam" id="PF00933">
    <property type="entry name" value="Glyco_hydro_3"/>
    <property type="match status" value="1"/>
</dbReference>
<comment type="caution">
    <text evidence="9">The sequence shown here is derived from an EMBL/GenBank/DDBJ whole genome shotgun (WGS) entry which is preliminary data.</text>
</comment>
<gene>
    <name evidence="9" type="ORF">GGP61_002229</name>
</gene>
<dbReference type="InterPro" id="IPR013783">
    <property type="entry name" value="Ig-like_fold"/>
</dbReference>